<feature type="compositionally biased region" description="Basic and acidic residues" evidence="1">
    <location>
        <begin position="11"/>
        <end position="23"/>
    </location>
</feature>
<name>A0A7W9UQ01_9ACTN</name>
<sequence length="53" mass="5743">MEQGRPAESSEPCRARTAPERSRGTARARPGTTPAGLRVAAHDQRNHPHDPMA</sequence>
<evidence type="ECO:0000256" key="1">
    <source>
        <dbReference type="SAM" id="MobiDB-lite"/>
    </source>
</evidence>
<evidence type="ECO:0000313" key="2">
    <source>
        <dbReference type="EMBL" id="MBB5926897.1"/>
    </source>
</evidence>
<proteinExistence type="predicted"/>
<dbReference type="EMBL" id="JACHJK010000003">
    <property type="protein sequence ID" value="MBB5926897.1"/>
    <property type="molecule type" value="Genomic_DNA"/>
</dbReference>
<dbReference type="Proteomes" id="UP000585836">
    <property type="component" value="Unassembled WGS sequence"/>
</dbReference>
<protein>
    <submittedName>
        <fullName evidence="2">Uncharacterized protein</fullName>
    </submittedName>
</protein>
<evidence type="ECO:0000313" key="3">
    <source>
        <dbReference type="Proteomes" id="UP000585836"/>
    </source>
</evidence>
<accession>A0A7W9UQ01</accession>
<comment type="caution">
    <text evidence="2">The sequence shown here is derived from an EMBL/GenBank/DDBJ whole genome shotgun (WGS) entry which is preliminary data.</text>
</comment>
<dbReference type="AlphaFoldDB" id="A0A7W9UQ01"/>
<reference evidence="2 3" key="1">
    <citation type="submission" date="2020-08" db="EMBL/GenBank/DDBJ databases">
        <title>Genomic Encyclopedia of Type Strains, Phase III (KMG-III): the genomes of soil and plant-associated and newly described type strains.</title>
        <authorList>
            <person name="Whitman W."/>
        </authorList>
    </citation>
    <scope>NUCLEOTIDE SEQUENCE [LARGE SCALE GENOMIC DNA]</scope>
    <source>
        <strain evidence="2 3">CECT 3313</strain>
    </source>
</reference>
<gene>
    <name evidence="2" type="ORF">FHS34_002353</name>
</gene>
<keyword evidence="3" id="KW-1185">Reference proteome</keyword>
<feature type="region of interest" description="Disordered" evidence="1">
    <location>
        <begin position="1"/>
        <end position="53"/>
    </location>
</feature>
<organism evidence="2 3">
    <name type="scientific">Streptomyces echinatus</name>
    <dbReference type="NCBI Taxonomy" id="67293"/>
    <lineage>
        <taxon>Bacteria</taxon>
        <taxon>Bacillati</taxon>
        <taxon>Actinomycetota</taxon>
        <taxon>Actinomycetes</taxon>
        <taxon>Kitasatosporales</taxon>
        <taxon>Streptomycetaceae</taxon>
        <taxon>Streptomyces</taxon>
    </lineage>
</organism>
<feature type="compositionally biased region" description="Basic and acidic residues" evidence="1">
    <location>
        <begin position="40"/>
        <end position="53"/>
    </location>
</feature>